<sequence length="169" mass="18612">MEDSNSDWAPSQHLGYGGDDRGALKRTERYERTKRYSRKVITTSASELSSLSAVADTSVPHSTMNLAAESGPTLPGGSLDEGLYKDATVQTELTMADLQAIQAENERLTCCLPSVVQQKEHLKTVSQTLDTDNQRLAEELRRLAAEKEKLEISEASLRQDNAKVLFIQG</sequence>
<name>A0ACB8E1G4_DERSI</name>
<reference evidence="1" key="1">
    <citation type="submission" date="2020-05" db="EMBL/GenBank/DDBJ databases">
        <title>Large-scale comparative analyses of tick genomes elucidate their genetic diversity and vector capacities.</title>
        <authorList>
            <person name="Jia N."/>
            <person name="Wang J."/>
            <person name="Shi W."/>
            <person name="Du L."/>
            <person name="Sun Y."/>
            <person name="Zhan W."/>
            <person name="Jiang J."/>
            <person name="Wang Q."/>
            <person name="Zhang B."/>
            <person name="Ji P."/>
            <person name="Sakyi L.B."/>
            <person name="Cui X."/>
            <person name="Yuan T."/>
            <person name="Jiang B."/>
            <person name="Yang W."/>
            <person name="Lam T.T.-Y."/>
            <person name="Chang Q."/>
            <person name="Ding S."/>
            <person name="Wang X."/>
            <person name="Zhu J."/>
            <person name="Ruan X."/>
            <person name="Zhao L."/>
            <person name="Wei J."/>
            <person name="Que T."/>
            <person name="Du C."/>
            <person name="Cheng J."/>
            <person name="Dai P."/>
            <person name="Han X."/>
            <person name="Huang E."/>
            <person name="Gao Y."/>
            <person name="Liu J."/>
            <person name="Shao H."/>
            <person name="Ye R."/>
            <person name="Li L."/>
            <person name="Wei W."/>
            <person name="Wang X."/>
            <person name="Wang C."/>
            <person name="Yang T."/>
            <person name="Huo Q."/>
            <person name="Li W."/>
            <person name="Guo W."/>
            <person name="Chen H."/>
            <person name="Zhou L."/>
            <person name="Ni X."/>
            <person name="Tian J."/>
            <person name="Zhou Y."/>
            <person name="Sheng Y."/>
            <person name="Liu T."/>
            <person name="Pan Y."/>
            <person name="Xia L."/>
            <person name="Li J."/>
            <person name="Zhao F."/>
            <person name="Cao W."/>
        </authorList>
    </citation>
    <scope>NUCLEOTIDE SEQUENCE</scope>
    <source>
        <strain evidence="1">Dsil-2018</strain>
    </source>
</reference>
<evidence type="ECO:0000313" key="1">
    <source>
        <dbReference type="EMBL" id="KAH7980512.1"/>
    </source>
</evidence>
<accession>A0ACB8E1G4</accession>
<keyword evidence="2" id="KW-1185">Reference proteome</keyword>
<dbReference type="Proteomes" id="UP000821865">
    <property type="component" value="Chromosome 1"/>
</dbReference>
<gene>
    <name evidence="1" type="ORF">HPB49_016811</name>
</gene>
<evidence type="ECO:0000313" key="2">
    <source>
        <dbReference type="Proteomes" id="UP000821865"/>
    </source>
</evidence>
<organism evidence="1 2">
    <name type="scientific">Dermacentor silvarum</name>
    <name type="common">Tick</name>
    <dbReference type="NCBI Taxonomy" id="543639"/>
    <lineage>
        <taxon>Eukaryota</taxon>
        <taxon>Metazoa</taxon>
        <taxon>Ecdysozoa</taxon>
        <taxon>Arthropoda</taxon>
        <taxon>Chelicerata</taxon>
        <taxon>Arachnida</taxon>
        <taxon>Acari</taxon>
        <taxon>Parasitiformes</taxon>
        <taxon>Ixodida</taxon>
        <taxon>Ixodoidea</taxon>
        <taxon>Ixodidae</taxon>
        <taxon>Rhipicephalinae</taxon>
        <taxon>Dermacentor</taxon>
    </lineage>
</organism>
<protein>
    <submittedName>
        <fullName evidence="1">Uncharacterized protein</fullName>
    </submittedName>
</protein>
<dbReference type="EMBL" id="CM023470">
    <property type="protein sequence ID" value="KAH7980512.1"/>
    <property type="molecule type" value="Genomic_DNA"/>
</dbReference>
<comment type="caution">
    <text evidence="1">The sequence shown here is derived from an EMBL/GenBank/DDBJ whole genome shotgun (WGS) entry which is preliminary data.</text>
</comment>
<proteinExistence type="predicted"/>